<evidence type="ECO:0000313" key="1">
    <source>
        <dbReference type="EMBL" id="WAT93685.1"/>
    </source>
</evidence>
<accession>A0AA47L9U0</accession>
<dbReference type="RefSeq" id="WP_025634097.1">
    <property type="nucleotide sequence ID" value="NZ_CP114196.1"/>
</dbReference>
<dbReference type="Proteomes" id="UP001156560">
    <property type="component" value="Plasmid pHLA"/>
</dbReference>
<reference evidence="1" key="1">
    <citation type="submission" date="2022-12" db="EMBL/GenBank/DDBJ databases">
        <title>Vibrio parahaemolyticus become highly virulent by producing novel Tc toxins.</title>
        <authorList>
            <person name="Yang F."/>
            <person name="You Y."/>
            <person name="Lai Q."/>
            <person name="Xu L."/>
            <person name="Li F."/>
        </authorList>
    </citation>
    <scope>NUCLEOTIDE SEQUENCE</scope>
    <source>
        <strain evidence="1">Vp-HL-202005</strain>
        <plasmid evidence="1">pHLA</plasmid>
    </source>
</reference>
<sequence length="182" mass="20918">MESAVTKTRCTAKRNTSTNIERACSASLEELLSTYKLIESMGRYDPLWISFERNRIEQICKVKEWTRVGLKELNCILSLKDMIKLAKKEPNLTPLLDRLSGCYRVRSTNTYMVSTSSELDLLKIEFTAAARFTVASWMYIAFSTHFEDGVELGWSTIDAIFESQSLPSTHPDTWTMDNFLYI</sequence>
<organism evidence="1 2">
    <name type="scientific">Vibrio parahaemolyticus</name>
    <dbReference type="NCBI Taxonomy" id="670"/>
    <lineage>
        <taxon>Bacteria</taxon>
        <taxon>Pseudomonadati</taxon>
        <taxon>Pseudomonadota</taxon>
        <taxon>Gammaproteobacteria</taxon>
        <taxon>Vibrionales</taxon>
        <taxon>Vibrionaceae</taxon>
        <taxon>Vibrio</taxon>
    </lineage>
</organism>
<geneLocation type="plasmid" evidence="1 2">
    <name>pHLA</name>
</geneLocation>
<evidence type="ECO:0000313" key="2">
    <source>
        <dbReference type="Proteomes" id="UP001156560"/>
    </source>
</evidence>
<protein>
    <submittedName>
        <fullName evidence="1">Uncharacterized protein</fullName>
    </submittedName>
</protein>
<proteinExistence type="predicted"/>
<name>A0AA47L9U0_VIBPH</name>
<gene>
    <name evidence="1" type="ORF">O1Q84_26575</name>
</gene>
<dbReference type="AlphaFoldDB" id="A0AA47L9U0"/>
<dbReference type="EMBL" id="CP114196">
    <property type="protein sequence ID" value="WAT93685.1"/>
    <property type="molecule type" value="Genomic_DNA"/>
</dbReference>
<keyword evidence="1" id="KW-0614">Plasmid</keyword>